<dbReference type="EMBL" id="FXAT01000004">
    <property type="protein sequence ID" value="SMG45778.1"/>
    <property type="molecule type" value="Genomic_DNA"/>
</dbReference>
<dbReference type="InterPro" id="IPR040079">
    <property type="entry name" value="Glutathione_S-Trfase"/>
</dbReference>
<dbReference type="PANTHER" id="PTHR44051">
    <property type="entry name" value="GLUTATHIONE S-TRANSFERASE-RELATED"/>
    <property type="match status" value="1"/>
</dbReference>
<evidence type="ECO:0000259" key="2">
    <source>
        <dbReference type="PROSITE" id="PS50405"/>
    </source>
</evidence>
<evidence type="ECO:0000313" key="4">
    <source>
        <dbReference type="Proteomes" id="UP000193228"/>
    </source>
</evidence>
<feature type="domain" description="GST N-terminal" evidence="1">
    <location>
        <begin position="17"/>
        <end position="97"/>
    </location>
</feature>
<dbReference type="PANTHER" id="PTHR44051:SF9">
    <property type="entry name" value="GLUTATHIONE S-TRANSFERASE 1"/>
    <property type="match status" value="1"/>
</dbReference>
<dbReference type="AlphaFoldDB" id="A0A1X7KWD8"/>
<dbReference type="SFLD" id="SFLDS00019">
    <property type="entry name" value="Glutathione_Transferase_(cytos"/>
    <property type="match status" value="1"/>
</dbReference>
<dbReference type="PROSITE" id="PS50405">
    <property type="entry name" value="GST_CTER"/>
    <property type="match status" value="1"/>
</dbReference>
<accession>A0A1X7KWD8</accession>
<evidence type="ECO:0000259" key="1">
    <source>
        <dbReference type="PROSITE" id="PS50404"/>
    </source>
</evidence>
<dbReference type="InterPro" id="IPR010987">
    <property type="entry name" value="Glutathione-S-Trfase_C-like"/>
</dbReference>
<dbReference type="SUPFAM" id="SSF52833">
    <property type="entry name" value="Thioredoxin-like"/>
    <property type="match status" value="1"/>
</dbReference>
<dbReference type="PROSITE" id="PS50404">
    <property type="entry name" value="GST_NTER"/>
    <property type="match status" value="1"/>
</dbReference>
<reference evidence="4" key="1">
    <citation type="submission" date="2017-04" db="EMBL/GenBank/DDBJ databases">
        <authorList>
            <person name="Varghese N."/>
            <person name="Submissions S."/>
        </authorList>
    </citation>
    <scope>NUCLEOTIDE SEQUENCE [LARGE SCALE GENOMIC DNA]</scope>
    <source>
        <strain evidence="4">LMG 29540</strain>
    </source>
</reference>
<organism evidence="3 4">
    <name type="scientific">Paraburkholderia susongensis</name>
    <dbReference type="NCBI Taxonomy" id="1515439"/>
    <lineage>
        <taxon>Bacteria</taxon>
        <taxon>Pseudomonadati</taxon>
        <taxon>Pseudomonadota</taxon>
        <taxon>Betaproteobacteria</taxon>
        <taxon>Burkholderiales</taxon>
        <taxon>Burkholderiaceae</taxon>
        <taxon>Paraburkholderia</taxon>
    </lineage>
</organism>
<feature type="domain" description="GST C-terminal" evidence="2">
    <location>
        <begin position="103"/>
        <end position="226"/>
    </location>
</feature>
<keyword evidence="4" id="KW-1185">Reference proteome</keyword>
<dbReference type="CDD" id="cd00570">
    <property type="entry name" value="GST_N_family"/>
    <property type="match status" value="1"/>
</dbReference>
<dbReference type="InterPro" id="IPR036249">
    <property type="entry name" value="Thioredoxin-like_sf"/>
</dbReference>
<dbReference type="Proteomes" id="UP000193228">
    <property type="component" value="Unassembled WGS sequence"/>
</dbReference>
<dbReference type="SUPFAM" id="SSF47616">
    <property type="entry name" value="GST C-terminal domain-like"/>
    <property type="match status" value="1"/>
</dbReference>
<dbReference type="InterPro" id="IPR004045">
    <property type="entry name" value="Glutathione_S-Trfase_N"/>
</dbReference>
<keyword evidence="3" id="KW-0808">Transferase</keyword>
<dbReference type="Pfam" id="PF13410">
    <property type="entry name" value="GST_C_2"/>
    <property type="match status" value="1"/>
</dbReference>
<proteinExistence type="predicted"/>
<dbReference type="Gene3D" id="1.20.1050.10">
    <property type="match status" value="1"/>
</dbReference>
<evidence type="ECO:0000313" key="3">
    <source>
        <dbReference type="EMBL" id="SMG45778.1"/>
    </source>
</evidence>
<dbReference type="STRING" id="1515439.SAMN06265784_104426"/>
<dbReference type="GO" id="GO:0016740">
    <property type="term" value="F:transferase activity"/>
    <property type="evidence" value="ECO:0007669"/>
    <property type="project" value="UniProtKB-KW"/>
</dbReference>
<dbReference type="Pfam" id="PF13417">
    <property type="entry name" value="GST_N_3"/>
    <property type="match status" value="1"/>
</dbReference>
<dbReference type="PROSITE" id="PS51354">
    <property type="entry name" value="GLUTAREDOXIN_2"/>
    <property type="match status" value="1"/>
</dbReference>
<protein>
    <submittedName>
        <fullName evidence="3">Glutathione S-transferase</fullName>
    </submittedName>
</protein>
<sequence length="235" mass="26266">MVAVVVQPVQPSKVTAMPLQLYAHPFSSYCQKVLTALYENGTPFELRLLAHDDPQVMAEFAALWPIKRFPLLVDGGRTVMEASIIIEYLGLHHPGPVALLPADARAALDVRSMDRFFDNYISTPQQKIVYDSLRANSERDPRGVADARAMLDTAYAWLDRLMAEREWAAGDSFSLADCGAGPSLFYADWTHPIDPALAHVRAYRQRLLARPSFARAVDEARPYRPLFPLGAPDRD</sequence>
<dbReference type="InterPro" id="IPR036282">
    <property type="entry name" value="Glutathione-S-Trfase_C_sf"/>
</dbReference>
<name>A0A1X7KWD8_9BURK</name>
<dbReference type="SFLD" id="SFLDG00358">
    <property type="entry name" value="Main_(cytGST)"/>
    <property type="match status" value="1"/>
</dbReference>
<dbReference type="Gene3D" id="3.40.30.10">
    <property type="entry name" value="Glutaredoxin"/>
    <property type="match status" value="1"/>
</dbReference>
<gene>
    <name evidence="3" type="ORF">SAMN06265784_104426</name>
</gene>